<accession>A0A9Q1KK26</accession>
<dbReference type="OrthoDB" id="1750606at2759"/>
<organism evidence="2 3">
    <name type="scientific">Carnegiea gigantea</name>
    <dbReference type="NCBI Taxonomy" id="171969"/>
    <lineage>
        <taxon>Eukaryota</taxon>
        <taxon>Viridiplantae</taxon>
        <taxon>Streptophyta</taxon>
        <taxon>Embryophyta</taxon>
        <taxon>Tracheophyta</taxon>
        <taxon>Spermatophyta</taxon>
        <taxon>Magnoliopsida</taxon>
        <taxon>eudicotyledons</taxon>
        <taxon>Gunneridae</taxon>
        <taxon>Pentapetalae</taxon>
        <taxon>Caryophyllales</taxon>
        <taxon>Cactineae</taxon>
        <taxon>Cactaceae</taxon>
        <taxon>Cactoideae</taxon>
        <taxon>Echinocereeae</taxon>
        <taxon>Carnegiea</taxon>
    </lineage>
</organism>
<sequence>MASDFEYVMHRLTLTGAEEEIIVVDDIVSDEKNDQIALCLHGKLLTKKSFNCRVMKTVFHNIWRPNKGVVIGDLDTNLFAFQFFSMTDKDIVLNDGPWSFDGKLLLLRGVIGLEQASKMKFETTHFLRETTVFAEVLGNKVGKFVGCDKVATYGVDKSLCFQVDVHVIKPLTRGIQIMIVQKLVWITLRYVPEFFYCCRMLGHFFKFYGHYDLEIDENSSQYGKWLRASPMKAKIRSADTELREERKLYLVYQGSKSGPKAKAKLVFDIATMPASTQNAAADSASRMNIDPPLMPL</sequence>
<name>A0A9Q1KK26_9CARY</name>
<comment type="caution">
    <text evidence="2">The sequence shown here is derived from an EMBL/GenBank/DDBJ whole genome shotgun (WGS) entry which is preliminary data.</text>
</comment>
<dbReference type="InterPro" id="IPR040256">
    <property type="entry name" value="At4g02000-like"/>
</dbReference>
<dbReference type="EMBL" id="JAKOGI010000099">
    <property type="protein sequence ID" value="KAJ8444400.1"/>
    <property type="molecule type" value="Genomic_DNA"/>
</dbReference>
<reference evidence="2" key="1">
    <citation type="submission" date="2022-04" db="EMBL/GenBank/DDBJ databases">
        <title>Carnegiea gigantea Genome sequencing and assembly v2.</title>
        <authorList>
            <person name="Copetti D."/>
            <person name="Sanderson M.J."/>
            <person name="Burquez A."/>
            <person name="Wojciechowski M.F."/>
        </authorList>
    </citation>
    <scope>NUCLEOTIDE SEQUENCE</scope>
    <source>
        <strain evidence="2">SGP5-SGP5p</strain>
        <tissue evidence="2">Aerial part</tissue>
    </source>
</reference>
<evidence type="ECO:0000313" key="3">
    <source>
        <dbReference type="Proteomes" id="UP001153076"/>
    </source>
</evidence>
<dbReference type="Proteomes" id="UP001153076">
    <property type="component" value="Unassembled WGS sequence"/>
</dbReference>
<feature type="domain" description="DUF4283" evidence="1">
    <location>
        <begin position="34"/>
        <end position="107"/>
    </location>
</feature>
<dbReference type="AlphaFoldDB" id="A0A9Q1KK26"/>
<gene>
    <name evidence="2" type="ORF">Cgig2_026604</name>
</gene>
<dbReference type="PANTHER" id="PTHR31286">
    <property type="entry name" value="GLYCINE-RICH CELL WALL STRUCTURAL PROTEIN 1.8-LIKE"/>
    <property type="match status" value="1"/>
</dbReference>
<evidence type="ECO:0000259" key="1">
    <source>
        <dbReference type="Pfam" id="PF14111"/>
    </source>
</evidence>
<proteinExistence type="predicted"/>
<dbReference type="InterPro" id="IPR025558">
    <property type="entry name" value="DUF4283"/>
</dbReference>
<dbReference type="Pfam" id="PF14111">
    <property type="entry name" value="DUF4283"/>
    <property type="match status" value="1"/>
</dbReference>
<evidence type="ECO:0000313" key="2">
    <source>
        <dbReference type="EMBL" id="KAJ8444400.1"/>
    </source>
</evidence>
<keyword evidence="3" id="KW-1185">Reference proteome</keyword>
<protein>
    <recommendedName>
        <fullName evidence="1">DUF4283 domain-containing protein</fullName>
    </recommendedName>
</protein>
<dbReference type="PANTHER" id="PTHR31286:SF167">
    <property type="entry name" value="OS09G0268800 PROTEIN"/>
    <property type="match status" value="1"/>
</dbReference>